<feature type="binding site" evidence="5">
    <location>
        <position position="282"/>
    </location>
    <ligand>
        <name>substrate</name>
    </ligand>
</feature>
<keyword evidence="5 8" id="KW-0457">Lysine biosynthesis</keyword>
<feature type="active site" description="Proton donor" evidence="7">
    <location>
        <position position="350"/>
    </location>
</feature>
<keyword evidence="4 5" id="KW-0456">Lyase</keyword>
<feature type="binding site" evidence="5">
    <location>
        <position position="379"/>
    </location>
    <ligand>
        <name>substrate</name>
    </ligand>
</feature>
<evidence type="ECO:0000256" key="6">
    <source>
        <dbReference type="NCBIfam" id="TIGR01048"/>
    </source>
</evidence>
<feature type="binding site" evidence="5">
    <location>
        <position position="236"/>
    </location>
    <ligand>
        <name>pyridoxal 5'-phosphate</name>
        <dbReference type="ChEBI" id="CHEBI:597326"/>
    </ligand>
</feature>
<evidence type="ECO:0000256" key="2">
    <source>
        <dbReference type="ARBA" id="ARBA00022793"/>
    </source>
</evidence>
<dbReference type="InterPro" id="IPR029066">
    <property type="entry name" value="PLP-binding_barrel"/>
</dbReference>
<protein>
    <recommendedName>
        <fullName evidence="5 6">Diaminopimelate decarboxylase</fullName>
        <shortName evidence="5">DAP decarboxylase</shortName>
        <shortName evidence="5">DAPDC</shortName>
        <ecNumber evidence="5 6">4.1.1.20</ecNumber>
    </recommendedName>
</protein>
<comment type="cofactor">
    <cofactor evidence="1 5 7 8">
        <name>pyridoxal 5'-phosphate</name>
        <dbReference type="ChEBI" id="CHEBI:597326"/>
    </cofactor>
</comment>
<dbReference type="PRINTS" id="PR01179">
    <property type="entry name" value="ODADCRBXLASE"/>
</dbReference>
<dbReference type="InterPro" id="IPR002986">
    <property type="entry name" value="DAP_deCOOHase_LysA"/>
</dbReference>
<dbReference type="EMBL" id="DXHV01000060">
    <property type="protein sequence ID" value="HIW00751.1"/>
    <property type="molecule type" value="Genomic_DNA"/>
</dbReference>
<keyword evidence="3 5" id="KW-0663">Pyridoxal phosphate</keyword>
<feature type="binding site" evidence="5">
    <location>
        <position position="318"/>
    </location>
    <ligand>
        <name>substrate</name>
    </ligand>
</feature>
<evidence type="ECO:0000256" key="5">
    <source>
        <dbReference type="HAMAP-Rule" id="MF_02120"/>
    </source>
</evidence>
<evidence type="ECO:0000256" key="7">
    <source>
        <dbReference type="PIRSR" id="PIRSR600183-50"/>
    </source>
</evidence>
<dbReference type="GO" id="GO:0009089">
    <property type="term" value="P:lysine biosynthetic process via diaminopimelate"/>
    <property type="evidence" value="ECO:0007669"/>
    <property type="project" value="UniProtKB-UniRule"/>
</dbReference>
<reference evidence="10" key="1">
    <citation type="journal article" date="2021" name="PeerJ">
        <title>Extensive microbial diversity within the chicken gut microbiome revealed by metagenomics and culture.</title>
        <authorList>
            <person name="Gilroy R."/>
            <person name="Ravi A."/>
            <person name="Getino M."/>
            <person name="Pursley I."/>
            <person name="Horton D.L."/>
            <person name="Alikhan N.F."/>
            <person name="Baker D."/>
            <person name="Gharbi K."/>
            <person name="Hall N."/>
            <person name="Watson M."/>
            <person name="Adriaenssens E.M."/>
            <person name="Foster-Nyarko E."/>
            <person name="Jarju S."/>
            <person name="Secka A."/>
            <person name="Antonio M."/>
            <person name="Oren A."/>
            <person name="Chaudhuri R.R."/>
            <person name="La Ragione R."/>
            <person name="Hildebrand F."/>
            <person name="Pallen M.J."/>
        </authorList>
    </citation>
    <scope>NUCLEOTIDE SEQUENCE</scope>
    <source>
        <strain evidence="10">ChiHecec2B26-446</strain>
    </source>
</reference>
<feature type="binding site" evidence="5">
    <location>
        <begin position="279"/>
        <end position="282"/>
    </location>
    <ligand>
        <name>pyridoxal 5'-phosphate</name>
        <dbReference type="ChEBI" id="CHEBI:597326"/>
    </ligand>
</feature>
<keyword evidence="5" id="KW-0028">Amino-acid biosynthesis</keyword>
<evidence type="ECO:0000259" key="9">
    <source>
        <dbReference type="Pfam" id="PF02784"/>
    </source>
</evidence>
<sequence>MANIRSAYTDGTSFFGARTPASLAEEFGTPLYVYNEVILRQRCRELVSMCKVPGFVVNYSAKANTNKTILQIVREEGLTVDAMSPGELHMDLLAGYDTDHVFYISNNISPAEMKNAIAHKVLVSVDSLSQLDMYGSFNPGGRVMIRFNPGIGAGHHKKVVTAGKETKFGVCPEDQEEAFRILEKHHLTLAGVNQHIGSLFMQPDGYVAAADVLLHLIAGFPASLRSQIEVIDFGGGFGIPYHKYENEPRLDLADLGAQLDKLFIAWKAQHGYEGRFLVEPGRYVVAECGLLLGSVEAVKNNGPRRYVGTDLGFNVLVRPAMYGSFHDVEIYGDAEGERPVMEQTLVGNICESGDIMAKDRLWPEIHENDFVGVLDAGAYGFSMASNYNTRPLPAEVLITEAGEARLIRRRQTLDDLTATTI</sequence>
<gene>
    <name evidence="5 10" type="primary">lysA</name>
    <name evidence="10" type="ORF">H9894_06120</name>
</gene>
<accession>A0A9D1PWY0</accession>
<feature type="binding site" evidence="5">
    <location>
        <position position="351"/>
    </location>
    <ligand>
        <name>substrate</name>
    </ligand>
</feature>
<evidence type="ECO:0000256" key="1">
    <source>
        <dbReference type="ARBA" id="ARBA00001933"/>
    </source>
</evidence>
<reference evidence="10" key="2">
    <citation type="submission" date="2021-04" db="EMBL/GenBank/DDBJ databases">
        <authorList>
            <person name="Gilroy R."/>
        </authorList>
    </citation>
    <scope>NUCLEOTIDE SEQUENCE</scope>
    <source>
        <strain evidence="10">ChiHecec2B26-446</strain>
    </source>
</reference>
<feature type="binding site" evidence="5">
    <location>
        <position position="322"/>
    </location>
    <ligand>
        <name>substrate</name>
    </ligand>
</feature>
<dbReference type="NCBIfam" id="TIGR01048">
    <property type="entry name" value="lysA"/>
    <property type="match status" value="1"/>
</dbReference>
<dbReference type="GO" id="GO:0008836">
    <property type="term" value="F:diaminopimelate decarboxylase activity"/>
    <property type="evidence" value="ECO:0007669"/>
    <property type="project" value="UniProtKB-UniRule"/>
</dbReference>
<dbReference type="Gene3D" id="3.20.20.10">
    <property type="entry name" value="Alanine racemase"/>
    <property type="match status" value="1"/>
</dbReference>
<dbReference type="Pfam" id="PF02784">
    <property type="entry name" value="Orn_Arg_deC_N"/>
    <property type="match status" value="1"/>
</dbReference>
<proteinExistence type="inferred from homology"/>
<evidence type="ECO:0000256" key="8">
    <source>
        <dbReference type="RuleBase" id="RU003738"/>
    </source>
</evidence>
<comment type="caution">
    <text evidence="10">The sequence shown here is derived from an EMBL/GenBank/DDBJ whole genome shotgun (WGS) entry which is preliminary data.</text>
</comment>
<dbReference type="HAMAP" id="MF_02120">
    <property type="entry name" value="LysA"/>
    <property type="match status" value="1"/>
</dbReference>
<organism evidence="10 11">
    <name type="scientific">Candidatus Desulfovibrio intestinipullorum</name>
    <dbReference type="NCBI Taxonomy" id="2838536"/>
    <lineage>
        <taxon>Bacteria</taxon>
        <taxon>Pseudomonadati</taxon>
        <taxon>Thermodesulfobacteriota</taxon>
        <taxon>Desulfovibrionia</taxon>
        <taxon>Desulfovibrionales</taxon>
        <taxon>Desulfovibrionaceae</taxon>
        <taxon>Desulfovibrio</taxon>
    </lineage>
</organism>
<evidence type="ECO:0000313" key="10">
    <source>
        <dbReference type="EMBL" id="HIW00751.1"/>
    </source>
</evidence>
<comment type="pathway">
    <text evidence="5 8">Amino-acid biosynthesis; L-lysine biosynthesis via DAP pathway; L-lysine from DL-2,6-diaminopimelate: step 1/1.</text>
</comment>
<comment type="similarity">
    <text evidence="5">Belongs to the Orn/Lys/Arg decarboxylase class-II family. LysA subfamily.</text>
</comment>
<dbReference type="PANTHER" id="PTHR43727">
    <property type="entry name" value="DIAMINOPIMELATE DECARBOXYLASE"/>
    <property type="match status" value="1"/>
</dbReference>
<evidence type="ECO:0000256" key="4">
    <source>
        <dbReference type="ARBA" id="ARBA00023239"/>
    </source>
</evidence>
<dbReference type="CDD" id="cd06828">
    <property type="entry name" value="PLPDE_III_DapDC"/>
    <property type="match status" value="1"/>
</dbReference>
<evidence type="ECO:0000313" key="11">
    <source>
        <dbReference type="Proteomes" id="UP000886752"/>
    </source>
</evidence>
<comment type="function">
    <text evidence="5">Specifically catalyzes the decarboxylation of meso-diaminopimelate (meso-DAP) to L-lysine.</text>
</comment>
<feature type="binding site" evidence="5">
    <location>
        <position position="379"/>
    </location>
    <ligand>
        <name>pyridoxal 5'-phosphate</name>
        <dbReference type="ChEBI" id="CHEBI:597326"/>
    </ligand>
</feature>
<dbReference type="GO" id="GO:0030170">
    <property type="term" value="F:pyridoxal phosphate binding"/>
    <property type="evidence" value="ECO:0007669"/>
    <property type="project" value="UniProtKB-UniRule"/>
</dbReference>
<dbReference type="SUPFAM" id="SSF51419">
    <property type="entry name" value="PLP-binding barrel"/>
    <property type="match status" value="1"/>
</dbReference>
<dbReference type="EC" id="4.1.1.20" evidence="5 6"/>
<feature type="domain" description="Orn/DAP/Arg decarboxylase 2 N-terminal" evidence="9">
    <location>
        <begin position="53"/>
        <end position="286"/>
    </location>
</feature>
<dbReference type="PANTHER" id="PTHR43727:SF2">
    <property type="entry name" value="GROUP IV DECARBOXYLASE"/>
    <property type="match status" value="1"/>
</dbReference>
<dbReference type="Gene3D" id="2.40.37.10">
    <property type="entry name" value="Lyase, Ornithine Decarboxylase, Chain A, domain 1"/>
    <property type="match status" value="1"/>
</dbReference>
<comment type="subunit">
    <text evidence="5">Homodimer.</text>
</comment>
<name>A0A9D1PWY0_9BACT</name>
<comment type="catalytic activity">
    <reaction evidence="5 8">
        <text>meso-2,6-diaminopimelate + H(+) = L-lysine + CO2</text>
        <dbReference type="Rhea" id="RHEA:15101"/>
        <dbReference type="ChEBI" id="CHEBI:15378"/>
        <dbReference type="ChEBI" id="CHEBI:16526"/>
        <dbReference type="ChEBI" id="CHEBI:32551"/>
        <dbReference type="ChEBI" id="CHEBI:57791"/>
        <dbReference type="EC" id="4.1.1.20"/>
    </reaction>
</comment>
<dbReference type="InterPro" id="IPR022644">
    <property type="entry name" value="De-COase2_N"/>
</dbReference>
<dbReference type="InterPro" id="IPR000183">
    <property type="entry name" value="Orn/DAP/Arg_de-COase"/>
</dbReference>
<dbReference type="SUPFAM" id="SSF50621">
    <property type="entry name" value="Alanine racemase C-terminal domain-like"/>
    <property type="match status" value="1"/>
</dbReference>
<evidence type="ECO:0000256" key="3">
    <source>
        <dbReference type="ARBA" id="ARBA00022898"/>
    </source>
</evidence>
<dbReference type="Proteomes" id="UP000886752">
    <property type="component" value="Unassembled WGS sequence"/>
</dbReference>
<dbReference type="PRINTS" id="PR01181">
    <property type="entry name" value="DAPDCRBXLASE"/>
</dbReference>
<dbReference type="AlphaFoldDB" id="A0A9D1PWY0"/>
<dbReference type="InterPro" id="IPR009006">
    <property type="entry name" value="Ala_racemase/Decarboxylase_C"/>
</dbReference>
<keyword evidence="2 5" id="KW-0210">Decarboxylase</keyword>
<feature type="modified residue" description="N6-(pyridoxal phosphate)lysine" evidence="5 7">
    <location>
        <position position="62"/>
    </location>
</feature>